<organism evidence="2 3">
    <name type="scientific">Rotaria socialis</name>
    <dbReference type="NCBI Taxonomy" id="392032"/>
    <lineage>
        <taxon>Eukaryota</taxon>
        <taxon>Metazoa</taxon>
        <taxon>Spiralia</taxon>
        <taxon>Gnathifera</taxon>
        <taxon>Rotifera</taxon>
        <taxon>Eurotatoria</taxon>
        <taxon>Bdelloidea</taxon>
        <taxon>Philodinida</taxon>
        <taxon>Philodinidae</taxon>
        <taxon>Rotaria</taxon>
    </lineage>
</organism>
<sequence length="116" mass="13195">IKMSTQLSTGTFIILLMVNYSIAWSSILPVIMMAIVSSVLFFTNWTRDSFSVQVIGASLVTVGFLMIIGQYVLPNLDVHLSNLTSKIRRWFSNDHAYENIPPNQEEHEDFIFVNPI</sequence>
<evidence type="ECO:0000313" key="3">
    <source>
        <dbReference type="Proteomes" id="UP000663848"/>
    </source>
</evidence>
<keyword evidence="1" id="KW-0812">Transmembrane</keyword>
<proteinExistence type="predicted"/>
<keyword evidence="1" id="KW-1133">Transmembrane helix</keyword>
<dbReference type="Proteomes" id="UP000663848">
    <property type="component" value="Unassembled WGS sequence"/>
</dbReference>
<accession>A0A821T6S5</accession>
<dbReference type="AlphaFoldDB" id="A0A821T6S5"/>
<gene>
    <name evidence="2" type="ORF">QYT958_LOCUS28662</name>
</gene>
<dbReference type="EMBL" id="CAJOBR010007929">
    <property type="protein sequence ID" value="CAF4871271.1"/>
    <property type="molecule type" value="Genomic_DNA"/>
</dbReference>
<feature type="transmembrane region" description="Helical" evidence="1">
    <location>
        <begin position="54"/>
        <end position="73"/>
    </location>
</feature>
<reference evidence="2" key="1">
    <citation type="submission" date="2021-02" db="EMBL/GenBank/DDBJ databases">
        <authorList>
            <person name="Nowell W R."/>
        </authorList>
    </citation>
    <scope>NUCLEOTIDE SEQUENCE</scope>
</reference>
<feature type="transmembrane region" description="Helical" evidence="1">
    <location>
        <begin position="12"/>
        <end position="42"/>
    </location>
</feature>
<evidence type="ECO:0000313" key="2">
    <source>
        <dbReference type="EMBL" id="CAF4871271.1"/>
    </source>
</evidence>
<comment type="caution">
    <text evidence="2">The sequence shown here is derived from an EMBL/GenBank/DDBJ whole genome shotgun (WGS) entry which is preliminary data.</text>
</comment>
<feature type="non-terminal residue" evidence="2">
    <location>
        <position position="1"/>
    </location>
</feature>
<evidence type="ECO:0000256" key="1">
    <source>
        <dbReference type="SAM" id="Phobius"/>
    </source>
</evidence>
<protein>
    <submittedName>
        <fullName evidence="2">Uncharacterized protein</fullName>
    </submittedName>
</protein>
<name>A0A821T6S5_9BILA</name>
<keyword evidence="1" id="KW-0472">Membrane</keyword>